<name>A0A9P9FTQ5_9HYPO</name>
<dbReference type="EMBL" id="JAGMUV010000001">
    <property type="protein sequence ID" value="KAH7176059.1"/>
    <property type="molecule type" value="Genomic_DNA"/>
</dbReference>
<organism evidence="1 2">
    <name type="scientific">Dactylonectria macrodidyma</name>
    <dbReference type="NCBI Taxonomy" id="307937"/>
    <lineage>
        <taxon>Eukaryota</taxon>
        <taxon>Fungi</taxon>
        <taxon>Dikarya</taxon>
        <taxon>Ascomycota</taxon>
        <taxon>Pezizomycotina</taxon>
        <taxon>Sordariomycetes</taxon>
        <taxon>Hypocreomycetidae</taxon>
        <taxon>Hypocreales</taxon>
        <taxon>Nectriaceae</taxon>
        <taxon>Dactylonectria</taxon>
    </lineage>
</organism>
<gene>
    <name evidence="1" type="ORF">EDB81DRAFT_863892</name>
</gene>
<evidence type="ECO:0000313" key="2">
    <source>
        <dbReference type="Proteomes" id="UP000738349"/>
    </source>
</evidence>
<accession>A0A9P9FTQ5</accession>
<evidence type="ECO:0000313" key="1">
    <source>
        <dbReference type="EMBL" id="KAH7176059.1"/>
    </source>
</evidence>
<sequence length="181" mass="20375">MLDALSPVIYTFNIHVRSSDDLINPLAIKTQNKPYHFNSHFNYYVTLIIKERQDNISSNYYKYQDTIIKKDYYIKTSSTNCPVISPNRYGVINSCYCPNGLNLRYHTLTKGHKVPSLLNISVTKNGAITSNSLRMIAFQPNTKELKGAYSAVEVVAKAIASFISPPAVITLIRTSIDLSYA</sequence>
<comment type="caution">
    <text evidence="1">The sequence shown here is derived from an EMBL/GenBank/DDBJ whole genome shotgun (WGS) entry which is preliminary data.</text>
</comment>
<protein>
    <submittedName>
        <fullName evidence="1">Uncharacterized protein</fullName>
    </submittedName>
</protein>
<dbReference type="Proteomes" id="UP000738349">
    <property type="component" value="Unassembled WGS sequence"/>
</dbReference>
<reference evidence="1" key="1">
    <citation type="journal article" date="2021" name="Nat. Commun.">
        <title>Genetic determinants of endophytism in the Arabidopsis root mycobiome.</title>
        <authorList>
            <person name="Mesny F."/>
            <person name="Miyauchi S."/>
            <person name="Thiergart T."/>
            <person name="Pickel B."/>
            <person name="Atanasova L."/>
            <person name="Karlsson M."/>
            <person name="Huettel B."/>
            <person name="Barry K.W."/>
            <person name="Haridas S."/>
            <person name="Chen C."/>
            <person name="Bauer D."/>
            <person name="Andreopoulos W."/>
            <person name="Pangilinan J."/>
            <person name="LaButti K."/>
            <person name="Riley R."/>
            <person name="Lipzen A."/>
            <person name="Clum A."/>
            <person name="Drula E."/>
            <person name="Henrissat B."/>
            <person name="Kohler A."/>
            <person name="Grigoriev I.V."/>
            <person name="Martin F.M."/>
            <person name="Hacquard S."/>
        </authorList>
    </citation>
    <scope>NUCLEOTIDE SEQUENCE</scope>
    <source>
        <strain evidence="1">MPI-CAGE-AT-0147</strain>
    </source>
</reference>
<proteinExistence type="predicted"/>
<dbReference type="AlphaFoldDB" id="A0A9P9FTQ5"/>
<keyword evidence="2" id="KW-1185">Reference proteome</keyword>
<dbReference type="OrthoDB" id="3908196at2759"/>